<proteinExistence type="predicted"/>
<gene>
    <name evidence="4" type="ORF">NDI37_06600</name>
</gene>
<feature type="transmembrane region" description="Helical" evidence="3">
    <location>
        <begin position="188"/>
        <end position="207"/>
    </location>
</feature>
<name>A0ABV0JL15_9CYAN</name>
<evidence type="ECO:0000313" key="4">
    <source>
        <dbReference type="EMBL" id="MEP0864133.1"/>
    </source>
</evidence>
<feature type="transmembrane region" description="Helical" evidence="3">
    <location>
        <begin position="32"/>
        <end position="55"/>
    </location>
</feature>
<dbReference type="SMART" id="SM00567">
    <property type="entry name" value="EZ_HEAT"/>
    <property type="match status" value="4"/>
</dbReference>
<feature type="transmembrane region" description="Helical" evidence="3">
    <location>
        <begin position="277"/>
        <end position="295"/>
    </location>
</feature>
<evidence type="ECO:0000256" key="2">
    <source>
        <dbReference type="ARBA" id="ARBA00022738"/>
    </source>
</evidence>
<dbReference type="Proteomes" id="UP001442494">
    <property type="component" value="Unassembled WGS sequence"/>
</dbReference>
<feature type="transmembrane region" description="Helical" evidence="3">
    <location>
        <begin position="242"/>
        <end position="265"/>
    </location>
</feature>
<dbReference type="RefSeq" id="WP_190428326.1">
    <property type="nucleotide sequence ID" value="NZ_JAMPKK010000010.1"/>
</dbReference>
<dbReference type="Gene3D" id="1.25.10.10">
    <property type="entry name" value="Leucine-rich Repeat Variant"/>
    <property type="match status" value="1"/>
</dbReference>
<dbReference type="InterPro" id="IPR016024">
    <property type="entry name" value="ARM-type_fold"/>
</dbReference>
<sequence length="995" mass="110849">MKLNNRTWSWSDWGRGFLQWVNLRPEEGERTLLMFAFYTTTSVGIIWAEASTVALFLEKYGAESLPLFYILSAGIGSGLGVVYSWMQKILPLRSVIVVVAILAVAPLLLFRVGLNIVYLSGVIVFLMRLWVEAINVLNDINTSITANQLFNIREIKRTYPLISSGILVADVVSGFSLPFIVATVGLNNVSIVAAVMMGLGATSLFYLTQRYSQAFPAAPYRGSAAQETDFTSRRLRGPLQRYAIPLFGFFVVGQILYLLIDFQYLSQLELKLDSKQIASFLGLFSGIVGLCELGTQWFISSRAIERLGVFVAAMLLPGAIAILGLISLTGIGNFFIGLICLKFIDELLRYTLIAAIGPVLFQPLPDNIRSSVMAQVRGIGESLSTGFTGVAILGVISLLAFVFHHLSANTLQYLQTWVFVAVILIVALVWLLIVWLLRSTYVGLLVQSAQGERLSVSDVDLRVLKRTIIETLEKPGTEADKRSCIELLCQIDLEDVGEVLAPLLTHLTPSLQRQSLEAMLLNPSQIYLDPVQALIAQKPNPEVLALALRYVWITQDEPDIGQLQPYLRPSVDPVVRGTAAALILRRGTPTEKAEATNTVRRMLTHQRERERVMGCRALSEADYLQGLRLYIPSLLQDESLRVRCALLEAIASTHLNEYYPALVRGLYYKSTREAAISALVRLGDEAIPMLVELAEDLHKPDLARLQAWVALGQIGTPEALNQLVAHLKTGWGTTRRNILRTLLKMPNEAGIEGVLDRLGRSGVETLIEQEMLFIGQLYAALLDLSRSEERVLISESNSFKVSAIDQNYSALDLLRRALLEEQSDVVERCFLLMKFLYPLNSIQAAAFNLQSDSPSNIALGLEILDNTLDIARKRNLVVILDRRPEGEKLQSLAEMVPYKPMTKSDRLRRLLELRHFLSDWPLACCFHVARQAKWSLTPEQTLVCMRHPTGFVREAVLAYLKAASPRALAEMLPVLKNDPDRLVAAQVEQMMSELK</sequence>
<dbReference type="InterPro" id="IPR011989">
    <property type="entry name" value="ARM-like"/>
</dbReference>
<feature type="transmembrane region" description="Helical" evidence="3">
    <location>
        <begin position="92"/>
        <end position="110"/>
    </location>
</feature>
<keyword evidence="1" id="KW-0042">Antenna complex</keyword>
<organism evidence="4 5">
    <name type="scientific">Funiculus sociatus GB2-A5</name>
    <dbReference type="NCBI Taxonomy" id="2933946"/>
    <lineage>
        <taxon>Bacteria</taxon>
        <taxon>Bacillati</taxon>
        <taxon>Cyanobacteriota</taxon>
        <taxon>Cyanophyceae</taxon>
        <taxon>Coleofasciculales</taxon>
        <taxon>Coleofasciculaceae</taxon>
        <taxon>Funiculus</taxon>
    </lineage>
</organism>
<feature type="transmembrane region" description="Helical" evidence="3">
    <location>
        <begin position="116"/>
        <end position="137"/>
    </location>
</feature>
<accession>A0ABV0JL15</accession>
<dbReference type="SUPFAM" id="SSF48371">
    <property type="entry name" value="ARM repeat"/>
    <property type="match status" value="2"/>
</dbReference>
<evidence type="ECO:0000313" key="5">
    <source>
        <dbReference type="Proteomes" id="UP001442494"/>
    </source>
</evidence>
<comment type="caution">
    <text evidence="4">The sequence shown here is derived from an EMBL/GenBank/DDBJ whole genome shotgun (WGS) entry which is preliminary data.</text>
</comment>
<feature type="transmembrane region" description="Helical" evidence="3">
    <location>
        <begin position="307"/>
        <end position="328"/>
    </location>
</feature>
<keyword evidence="2" id="KW-0605">Phycobilisome</keyword>
<reference evidence="4 5" key="1">
    <citation type="submission" date="2022-04" db="EMBL/GenBank/DDBJ databases">
        <title>Positive selection, recombination, and allopatry shape intraspecific diversity of widespread and dominant cyanobacteria.</title>
        <authorList>
            <person name="Wei J."/>
            <person name="Shu W."/>
            <person name="Hu C."/>
        </authorList>
    </citation>
    <scope>NUCLEOTIDE SEQUENCE [LARGE SCALE GENOMIC DNA]</scope>
    <source>
        <strain evidence="4 5">GB2-A5</strain>
    </source>
</reference>
<feature type="transmembrane region" description="Helical" evidence="3">
    <location>
        <begin position="382"/>
        <end position="404"/>
    </location>
</feature>
<evidence type="ECO:0000256" key="1">
    <source>
        <dbReference type="ARBA" id="ARBA00022549"/>
    </source>
</evidence>
<keyword evidence="3" id="KW-0472">Membrane</keyword>
<protein>
    <submittedName>
        <fullName evidence="4">HEAT repeat domain-containing protein</fullName>
    </submittedName>
</protein>
<keyword evidence="5" id="KW-1185">Reference proteome</keyword>
<evidence type="ECO:0000256" key="3">
    <source>
        <dbReference type="SAM" id="Phobius"/>
    </source>
</evidence>
<feature type="transmembrane region" description="Helical" evidence="3">
    <location>
        <begin position="67"/>
        <end position="85"/>
    </location>
</feature>
<feature type="transmembrane region" description="Helical" evidence="3">
    <location>
        <begin position="416"/>
        <end position="437"/>
    </location>
</feature>
<dbReference type="EMBL" id="JAMPKK010000010">
    <property type="protein sequence ID" value="MEP0864133.1"/>
    <property type="molecule type" value="Genomic_DNA"/>
</dbReference>
<dbReference type="InterPro" id="IPR004155">
    <property type="entry name" value="PBS_lyase_HEAT"/>
</dbReference>
<feature type="transmembrane region" description="Helical" evidence="3">
    <location>
        <begin position="158"/>
        <end position="182"/>
    </location>
</feature>
<dbReference type="Pfam" id="PF13646">
    <property type="entry name" value="HEAT_2"/>
    <property type="match status" value="1"/>
</dbReference>
<keyword evidence="3" id="KW-1133">Transmembrane helix</keyword>
<keyword evidence="3" id="KW-0812">Transmembrane</keyword>